<proteinExistence type="predicted"/>
<dbReference type="GO" id="GO:0015889">
    <property type="term" value="P:cobalamin transport"/>
    <property type="evidence" value="ECO:0007669"/>
    <property type="project" value="InterPro"/>
</dbReference>
<dbReference type="GO" id="GO:0031419">
    <property type="term" value="F:cobalamin binding"/>
    <property type="evidence" value="ECO:0007669"/>
    <property type="project" value="InterPro"/>
</dbReference>
<gene>
    <name evidence="8" type="ORF">QE152_g4399</name>
</gene>
<evidence type="ECO:0000256" key="2">
    <source>
        <dbReference type="ARBA" id="ARBA00022525"/>
    </source>
</evidence>
<feature type="signal peptide" evidence="7">
    <location>
        <begin position="1"/>
        <end position="19"/>
    </location>
</feature>
<feature type="disulfide bond" evidence="5">
    <location>
        <begin position="199"/>
        <end position="237"/>
    </location>
</feature>
<dbReference type="SUPFAM" id="SSF48239">
    <property type="entry name" value="Terpenoid cyclases/Protein prenyltransferases"/>
    <property type="match status" value="1"/>
</dbReference>
<dbReference type="Pfam" id="PF01122">
    <property type="entry name" value="Cobalamin_bind"/>
    <property type="match status" value="1"/>
</dbReference>
<evidence type="ECO:0000256" key="5">
    <source>
        <dbReference type="PIRSR" id="PIRSR602157-2"/>
    </source>
</evidence>
<dbReference type="PANTHER" id="PTHR10559">
    <property type="entry name" value="TRANSCOBALAMIN-1/GASTRIC INTRINSIC FACTOR"/>
    <property type="match status" value="1"/>
</dbReference>
<dbReference type="InterPro" id="IPR051588">
    <property type="entry name" value="Cobalamin_Transport"/>
</dbReference>
<organism evidence="8 9">
    <name type="scientific">Popillia japonica</name>
    <name type="common">Japanese beetle</name>
    <dbReference type="NCBI Taxonomy" id="7064"/>
    <lineage>
        <taxon>Eukaryota</taxon>
        <taxon>Metazoa</taxon>
        <taxon>Ecdysozoa</taxon>
        <taxon>Arthropoda</taxon>
        <taxon>Hexapoda</taxon>
        <taxon>Insecta</taxon>
        <taxon>Pterygota</taxon>
        <taxon>Neoptera</taxon>
        <taxon>Endopterygota</taxon>
        <taxon>Coleoptera</taxon>
        <taxon>Polyphaga</taxon>
        <taxon>Scarabaeiformia</taxon>
        <taxon>Scarabaeidae</taxon>
        <taxon>Rutelinae</taxon>
        <taxon>Popillia</taxon>
    </lineage>
</organism>
<dbReference type="InterPro" id="IPR008930">
    <property type="entry name" value="Terpenoid_cyclase/PrenylTrfase"/>
</dbReference>
<reference evidence="8 9" key="1">
    <citation type="journal article" date="2024" name="BMC Genomics">
        <title>De novo assembly and annotation of Popillia japonica's genome with initial clues to its potential as an invasive pest.</title>
        <authorList>
            <person name="Cucini C."/>
            <person name="Boschi S."/>
            <person name="Funari R."/>
            <person name="Cardaioli E."/>
            <person name="Iannotti N."/>
            <person name="Marturano G."/>
            <person name="Paoli F."/>
            <person name="Bruttini M."/>
            <person name="Carapelli A."/>
            <person name="Frati F."/>
            <person name="Nardi F."/>
        </authorList>
    </citation>
    <scope>NUCLEOTIDE SEQUENCE [LARGE SCALE GENOMIC DNA]</scope>
    <source>
        <strain evidence="8">DMR45628</strain>
    </source>
</reference>
<evidence type="ECO:0000256" key="3">
    <source>
        <dbReference type="ARBA" id="ARBA00022729"/>
    </source>
</evidence>
<accession>A0AAW1MZ88</accession>
<keyword evidence="2" id="KW-0964">Secreted</keyword>
<dbReference type="GO" id="GO:0005615">
    <property type="term" value="C:extracellular space"/>
    <property type="evidence" value="ECO:0007669"/>
    <property type="project" value="TreeGrafter"/>
</dbReference>
<dbReference type="Gene3D" id="1.50.10.20">
    <property type="match status" value="1"/>
</dbReference>
<name>A0AAW1MZ88_POPJA</name>
<feature type="chain" id="PRO_5043867211" evidence="7">
    <location>
        <begin position="20"/>
        <end position="281"/>
    </location>
</feature>
<dbReference type="AlphaFoldDB" id="A0AAW1MZ88"/>
<feature type="binding site" evidence="4">
    <location>
        <position position="270"/>
    </location>
    <ligand>
        <name>cyanocob(III)alamin</name>
        <dbReference type="ChEBI" id="CHEBI:17439"/>
    </ligand>
</feature>
<keyword evidence="3 7" id="KW-0732">Signal</keyword>
<sequence>MLVPYLPLIAGLFLGEVFSYSQQDLQLQTAPSVSPKATLTTSSESSTSSNAVTITSSSSSSSVSFTSSSSTSTAEYESSVRKALAWLVSQRESDWGWRNDTPKVITALQLVQNDDLRSLLPGHIEMQLSAKQMEVEIVVLLWRHHEVPITPPKLSQYALALSSLCQDPRQFHGHDLIGTLQHHEAVHDLEFAYASLAICSAKAHLRKKQIRRLLDIARSANGHNIDTLAMTILALRCIVKDHRHRNIHNSLRSPSVSLAKKQQSDGGFENLYNTALSILVS</sequence>
<comment type="caution">
    <text evidence="8">The sequence shown here is derived from an EMBL/GenBank/DDBJ whole genome shotgun (WGS) entry which is preliminary data.</text>
</comment>
<comment type="subcellular location">
    <subcellularLocation>
        <location evidence="1">Secreted</location>
    </subcellularLocation>
</comment>
<dbReference type="Proteomes" id="UP001458880">
    <property type="component" value="Unassembled WGS sequence"/>
</dbReference>
<evidence type="ECO:0000256" key="1">
    <source>
        <dbReference type="ARBA" id="ARBA00004613"/>
    </source>
</evidence>
<evidence type="ECO:0000256" key="4">
    <source>
        <dbReference type="PIRSR" id="PIRSR602157-1"/>
    </source>
</evidence>
<feature type="binding site" evidence="4">
    <location>
        <position position="226"/>
    </location>
    <ligand>
        <name>cyanocob(III)alamin</name>
        <dbReference type="ChEBI" id="CHEBI:17439"/>
    </ligand>
</feature>
<keyword evidence="4" id="KW-0170">Cobalt</keyword>
<feature type="compositionally biased region" description="Low complexity" evidence="6">
    <location>
        <begin position="38"/>
        <end position="69"/>
    </location>
</feature>
<dbReference type="PANTHER" id="PTHR10559:SF18">
    <property type="entry name" value="TRANSCOBALAMIN II"/>
    <property type="match status" value="1"/>
</dbReference>
<feature type="region of interest" description="Disordered" evidence="6">
    <location>
        <begin position="31"/>
        <end position="69"/>
    </location>
</feature>
<keyword evidence="9" id="KW-1185">Reference proteome</keyword>
<dbReference type="InterPro" id="IPR002157">
    <property type="entry name" value="Cbl-bd_prot"/>
</dbReference>
<evidence type="ECO:0000313" key="9">
    <source>
        <dbReference type="Proteomes" id="UP001458880"/>
    </source>
</evidence>
<protein>
    <submittedName>
        <fullName evidence="8">Eukaryotic cobalamin-binding protein</fullName>
    </submittedName>
</protein>
<keyword evidence="5" id="KW-1015">Disulfide bond</keyword>
<evidence type="ECO:0000256" key="6">
    <source>
        <dbReference type="SAM" id="MobiDB-lite"/>
    </source>
</evidence>
<evidence type="ECO:0000256" key="7">
    <source>
        <dbReference type="SAM" id="SignalP"/>
    </source>
</evidence>
<dbReference type="EMBL" id="JASPKY010000022">
    <property type="protein sequence ID" value="KAK9752262.1"/>
    <property type="molecule type" value="Genomic_DNA"/>
</dbReference>
<evidence type="ECO:0000313" key="8">
    <source>
        <dbReference type="EMBL" id="KAK9752262.1"/>
    </source>
</evidence>